<feature type="region of interest" description="Disordered" evidence="1">
    <location>
        <begin position="1"/>
        <end position="148"/>
    </location>
</feature>
<sequence>MDDKTIGPALPPHLAAKRQARRQQQGTNGPSSPSDAVADAIIGPVRPPKLAPEPAVGPSSSSHVGKDDHDDVPIGPQRPPKRASTAELSAPQPVIGPARPAAKPVLTPASHVSRPTHANSDSDSDSDDDLVGPRPPSPSQLARMRDPEYLAQLQREEALTRIAQAEEARAESERQAAELAAAGPQRGEWMLVPPSAKGPVGLPVDGSRMKSRTFNSRQADLELDRGWTETPAEKADRLAKGETIAKPNKRKHDEPKPMSQRDRQLADAVQQYNAANRGESLTESYTRDDSGAKKRRKEAADDPRARGFDRDRDVLGTKTISAKDRAKMVQEAKTLDSKFSHGSSAYL</sequence>
<reference evidence="3 4" key="1">
    <citation type="submission" date="2016-07" db="EMBL/GenBank/DDBJ databases">
        <title>Pervasive Adenine N6-methylation of Active Genes in Fungi.</title>
        <authorList>
            <consortium name="DOE Joint Genome Institute"/>
            <person name="Mondo S.J."/>
            <person name="Dannebaum R.O."/>
            <person name="Kuo R.C."/>
            <person name="Labutti K."/>
            <person name="Haridas S."/>
            <person name="Kuo A."/>
            <person name="Salamov A."/>
            <person name="Ahrendt S.R."/>
            <person name="Lipzen A."/>
            <person name="Sullivan W."/>
            <person name="Andreopoulos W.B."/>
            <person name="Clum A."/>
            <person name="Lindquist E."/>
            <person name="Daum C."/>
            <person name="Ramamoorthy G.K."/>
            <person name="Gryganskyi A."/>
            <person name="Culley D."/>
            <person name="Magnuson J.K."/>
            <person name="James T.Y."/>
            <person name="O'Malley M.A."/>
            <person name="Stajich J.E."/>
            <person name="Spatafora J.W."/>
            <person name="Visel A."/>
            <person name="Grigoriev I.V."/>
        </authorList>
    </citation>
    <scope>NUCLEOTIDE SEQUENCE [LARGE SCALE GENOMIC DNA]</scope>
    <source>
        <strain evidence="3 4">PL171</strain>
    </source>
</reference>
<dbReference type="Proteomes" id="UP000193411">
    <property type="component" value="Unassembled WGS sequence"/>
</dbReference>
<feature type="compositionally biased region" description="Basic and acidic residues" evidence="1">
    <location>
        <begin position="285"/>
        <end position="339"/>
    </location>
</feature>
<name>A0A1Y2HHF5_9FUNG</name>
<dbReference type="PANTHER" id="PTHR46370">
    <property type="entry name" value="GPALPP MOTIFS-CONTAINING PROTEIN 1"/>
    <property type="match status" value="1"/>
</dbReference>
<feature type="region of interest" description="Disordered" evidence="1">
    <location>
        <begin position="164"/>
        <end position="347"/>
    </location>
</feature>
<evidence type="ECO:0000313" key="4">
    <source>
        <dbReference type="Proteomes" id="UP000193411"/>
    </source>
</evidence>
<dbReference type="OrthoDB" id="73491at2759"/>
<evidence type="ECO:0000313" key="3">
    <source>
        <dbReference type="EMBL" id="ORZ34028.1"/>
    </source>
</evidence>
<proteinExistence type="predicted"/>
<dbReference type="InterPro" id="IPR046331">
    <property type="entry name" value="GPAM1-like"/>
</dbReference>
<dbReference type="PANTHER" id="PTHR46370:SF1">
    <property type="entry name" value="GPALPP MOTIFS-CONTAINING PROTEIN 1"/>
    <property type="match status" value="1"/>
</dbReference>
<feature type="compositionally biased region" description="Basic and acidic residues" evidence="1">
    <location>
        <begin position="219"/>
        <end position="240"/>
    </location>
</feature>
<dbReference type="EMBL" id="MCFL01000031">
    <property type="protein sequence ID" value="ORZ34028.1"/>
    <property type="molecule type" value="Genomic_DNA"/>
</dbReference>
<keyword evidence="4" id="KW-1185">Reference proteome</keyword>
<organism evidence="3 4">
    <name type="scientific">Catenaria anguillulae PL171</name>
    <dbReference type="NCBI Taxonomy" id="765915"/>
    <lineage>
        <taxon>Eukaryota</taxon>
        <taxon>Fungi</taxon>
        <taxon>Fungi incertae sedis</taxon>
        <taxon>Blastocladiomycota</taxon>
        <taxon>Blastocladiomycetes</taxon>
        <taxon>Blastocladiales</taxon>
        <taxon>Catenariaceae</taxon>
        <taxon>Catenaria</taxon>
    </lineage>
</organism>
<dbReference type="AlphaFoldDB" id="A0A1Y2HHF5"/>
<dbReference type="Pfam" id="PF12572">
    <property type="entry name" value="DUF3752"/>
    <property type="match status" value="1"/>
</dbReference>
<feature type="compositionally biased region" description="Polar residues" evidence="1">
    <location>
        <begin position="270"/>
        <end position="284"/>
    </location>
</feature>
<comment type="caution">
    <text evidence="3">The sequence shown here is derived from an EMBL/GenBank/DDBJ whole genome shotgun (WGS) entry which is preliminary data.</text>
</comment>
<accession>A0A1Y2HHF5</accession>
<evidence type="ECO:0000256" key="1">
    <source>
        <dbReference type="SAM" id="MobiDB-lite"/>
    </source>
</evidence>
<evidence type="ECO:0000259" key="2">
    <source>
        <dbReference type="Pfam" id="PF12572"/>
    </source>
</evidence>
<feature type="domain" description="DUF3752" evidence="2">
    <location>
        <begin position="199"/>
        <end position="340"/>
    </location>
</feature>
<protein>
    <recommendedName>
        <fullName evidence="2">DUF3752 domain-containing protein</fullName>
    </recommendedName>
</protein>
<dbReference type="InterPro" id="IPR022226">
    <property type="entry name" value="DUF3752"/>
</dbReference>
<feature type="compositionally biased region" description="Basic and acidic residues" evidence="1">
    <location>
        <begin position="251"/>
        <end position="265"/>
    </location>
</feature>
<feature type="compositionally biased region" description="Basic and acidic residues" evidence="1">
    <location>
        <begin position="164"/>
        <end position="176"/>
    </location>
</feature>
<gene>
    <name evidence="3" type="ORF">BCR44DRAFT_362756</name>
</gene>